<keyword evidence="3" id="KW-1185">Reference proteome</keyword>
<dbReference type="HOGENOM" id="CLU_2390413_0_0_1"/>
<name>A0A061EEX1_THECC</name>
<gene>
    <name evidence="2" type="ORF">TCM_010754</name>
</gene>
<feature type="region of interest" description="Disordered" evidence="1">
    <location>
        <begin position="1"/>
        <end position="20"/>
    </location>
</feature>
<evidence type="ECO:0000313" key="3">
    <source>
        <dbReference type="Proteomes" id="UP000026915"/>
    </source>
</evidence>
<dbReference type="Gramene" id="EOY00819">
    <property type="protein sequence ID" value="EOY00819"/>
    <property type="gene ID" value="TCM_010754"/>
</dbReference>
<dbReference type="InParanoid" id="A0A061EEX1"/>
<organism evidence="2 3">
    <name type="scientific">Theobroma cacao</name>
    <name type="common">Cacao</name>
    <name type="synonym">Cocoa</name>
    <dbReference type="NCBI Taxonomy" id="3641"/>
    <lineage>
        <taxon>Eukaryota</taxon>
        <taxon>Viridiplantae</taxon>
        <taxon>Streptophyta</taxon>
        <taxon>Embryophyta</taxon>
        <taxon>Tracheophyta</taxon>
        <taxon>Spermatophyta</taxon>
        <taxon>Magnoliopsida</taxon>
        <taxon>eudicotyledons</taxon>
        <taxon>Gunneridae</taxon>
        <taxon>Pentapetalae</taxon>
        <taxon>rosids</taxon>
        <taxon>malvids</taxon>
        <taxon>Malvales</taxon>
        <taxon>Malvaceae</taxon>
        <taxon>Byttnerioideae</taxon>
        <taxon>Theobroma</taxon>
    </lineage>
</organism>
<dbReference type="AlphaFoldDB" id="A0A061EEX1"/>
<protein>
    <submittedName>
        <fullName evidence="2">Uncharacterized protein</fullName>
    </submittedName>
</protein>
<reference evidence="2 3" key="1">
    <citation type="journal article" date="2013" name="Genome Biol.">
        <title>The genome sequence of the most widely cultivated cacao type and its use to identify candidate genes regulating pod color.</title>
        <authorList>
            <person name="Motamayor J.C."/>
            <person name="Mockaitis K."/>
            <person name="Schmutz J."/>
            <person name="Haiminen N."/>
            <person name="Iii D.L."/>
            <person name="Cornejo O."/>
            <person name="Findley S.D."/>
            <person name="Zheng P."/>
            <person name="Utro F."/>
            <person name="Royaert S."/>
            <person name="Saski C."/>
            <person name="Jenkins J."/>
            <person name="Podicheti R."/>
            <person name="Zhao M."/>
            <person name="Scheffler B.E."/>
            <person name="Stack J.C."/>
            <person name="Feltus F.A."/>
            <person name="Mustiga G.M."/>
            <person name="Amores F."/>
            <person name="Phillips W."/>
            <person name="Marelli J.P."/>
            <person name="May G.D."/>
            <person name="Shapiro H."/>
            <person name="Ma J."/>
            <person name="Bustamante C.D."/>
            <person name="Schnell R.J."/>
            <person name="Main D."/>
            <person name="Gilbert D."/>
            <person name="Parida L."/>
            <person name="Kuhn D.N."/>
        </authorList>
    </citation>
    <scope>NUCLEOTIDE SEQUENCE [LARGE SCALE GENOMIC DNA]</scope>
    <source>
        <strain evidence="3">cv. Matina 1-6</strain>
    </source>
</reference>
<accession>A0A061EEX1</accession>
<sequence>MKSQLNQMRPLKHSEPGPLPDLNNLVQMSLCSHAVGTERTILSPFTKEYRVLAAWGGIRQFLKGLSFPGKRPKIPVKSFQLIAIPDECLLWSLN</sequence>
<dbReference type="Proteomes" id="UP000026915">
    <property type="component" value="Chromosome 2"/>
</dbReference>
<evidence type="ECO:0000313" key="2">
    <source>
        <dbReference type="EMBL" id="EOY00819.1"/>
    </source>
</evidence>
<dbReference type="EMBL" id="CM001880">
    <property type="protein sequence ID" value="EOY00819.1"/>
    <property type="molecule type" value="Genomic_DNA"/>
</dbReference>
<proteinExistence type="predicted"/>
<evidence type="ECO:0000256" key="1">
    <source>
        <dbReference type="SAM" id="MobiDB-lite"/>
    </source>
</evidence>